<geneLocation type="plasmid" evidence="1">
    <name>unnamed</name>
</geneLocation>
<accession>A0A1S6KRD5</accession>
<dbReference type="EMBL" id="KY401053">
    <property type="protein sequence ID" value="AQT23925.1"/>
    <property type="molecule type" value="Genomic_DNA"/>
</dbReference>
<organism evidence="1">
    <name type="scientific">Salmonella enteritidis</name>
    <dbReference type="NCBI Taxonomy" id="149539"/>
    <lineage>
        <taxon>Bacteria</taxon>
        <taxon>Pseudomonadati</taxon>
        <taxon>Pseudomonadota</taxon>
        <taxon>Gammaproteobacteria</taxon>
        <taxon>Enterobacterales</taxon>
        <taxon>Enterobacteriaceae</taxon>
        <taxon>Salmonella</taxon>
    </lineage>
</organism>
<evidence type="ECO:0000313" key="1">
    <source>
        <dbReference type="EMBL" id="AQT23925.1"/>
    </source>
</evidence>
<proteinExistence type="predicted"/>
<keyword evidence="1" id="KW-0614">Plasmid</keyword>
<reference evidence="1" key="1">
    <citation type="submission" date="2016-12" db="EMBL/GenBank/DDBJ databases">
        <title>Fusion of virulence plasmid pSEN and IncHI2 resistance plasmid in Salmonella enteritidis.</title>
        <authorList>
            <person name="Wong M.H."/>
            <person name="Chen S."/>
        </authorList>
    </citation>
    <scope>NUCLEOTIDE SEQUENCE</scope>
    <source>
        <strain evidence="1">SE380</strain>
        <plasmid evidence="1">unnamed</plasmid>
    </source>
</reference>
<dbReference type="AlphaFoldDB" id="A0A1S6KRD5"/>
<name>A0A1S6KRD5_SALEN</name>
<protein>
    <submittedName>
        <fullName evidence="1">Uncharacterized protein</fullName>
    </submittedName>
</protein>
<sequence length="79" mass="9110">MLVMNMTNMPAEPLIFQSGTQSAGLELVNIYFWIFRQFMEEKELTKPLARLVYTNLKTARTDSVSLQSVGKRFEASFEN</sequence>